<dbReference type="OMA" id="DVFEACF"/>
<comment type="subcellular location">
    <subcellularLocation>
        <location evidence="1 7">Membrane</location>
        <topology evidence="1 7">Single-pass type I membrane protein</topology>
    </subcellularLocation>
</comment>
<keyword evidence="5 8" id="KW-1133">Transmembrane helix</keyword>
<feature type="signal peptide" evidence="9">
    <location>
        <begin position="1"/>
        <end position="27"/>
    </location>
</feature>
<accession>F2UL47</accession>
<evidence type="ECO:0000256" key="9">
    <source>
        <dbReference type="SAM" id="SignalP"/>
    </source>
</evidence>
<comment type="similarity">
    <text evidence="2 7">Belongs to the EMP24/GP25L family.</text>
</comment>
<evidence type="ECO:0000256" key="4">
    <source>
        <dbReference type="ARBA" id="ARBA00022729"/>
    </source>
</evidence>
<dbReference type="Pfam" id="PF01105">
    <property type="entry name" value="EMP24_GP25L"/>
    <property type="match status" value="1"/>
</dbReference>
<feature type="domain" description="GOLD" evidence="10">
    <location>
        <begin position="37"/>
        <end position="123"/>
    </location>
</feature>
<dbReference type="InterPro" id="IPR009038">
    <property type="entry name" value="GOLD_dom"/>
</dbReference>
<protein>
    <submittedName>
        <fullName evidence="11">Transmembrane emp24 domain-containing protein 10</fullName>
    </submittedName>
</protein>
<dbReference type="KEGG" id="sre:PTSG_09479"/>
<proteinExistence type="inferred from homology"/>
<sequence length="213" mass="24481">MESKSCFRHVVASAVVVLLCLTQYSTAISFTLGANTRKCLQEDVDKDVLVVGEYEVSKSPALQINLEITDSRGHPVYRKEDAQKGKFAFTSDDYDVFEICFKSYLDDKHRADSTVDISLNVKIGMEARSYEELAKAEKLQPIEANLKRLEDMSSAIVRSFAIMKDRERQHRDTNELTAERMLTFSLISIGCLVVFGVWQVWYLRRYFQKKKLI</sequence>
<keyword evidence="4 9" id="KW-0732">Signal</keyword>
<feature type="chain" id="PRO_5003291194" evidence="9">
    <location>
        <begin position="28"/>
        <end position="213"/>
    </location>
</feature>
<evidence type="ECO:0000256" key="8">
    <source>
        <dbReference type="SAM" id="Phobius"/>
    </source>
</evidence>
<dbReference type="PROSITE" id="PS50866">
    <property type="entry name" value="GOLD"/>
    <property type="match status" value="1"/>
</dbReference>
<gene>
    <name evidence="11" type="ORF">PTSG_09479</name>
</gene>
<organism evidence="12">
    <name type="scientific">Salpingoeca rosetta (strain ATCC 50818 / BSB-021)</name>
    <dbReference type="NCBI Taxonomy" id="946362"/>
    <lineage>
        <taxon>Eukaryota</taxon>
        <taxon>Choanoflagellata</taxon>
        <taxon>Craspedida</taxon>
        <taxon>Salpingoecidae</taxon>
        <taxon>Salpingoeca</taxon>
    </lineage>
</organism>
<reference evidence="11" key="1">
    <citation type="submission" date="2009-08" db="EMBL/GenBank/DDBJ databases">
        <title>Annotation of Salpingoeca rosetta.</title>
        <authorList>
            <consortium name="The Broad Institute Genome Sequencing Platform"/>
            <person name="Russ C."/>
            <person name="Cuomo C."/>
            <person name="Burger G."/>
            <person name="Gray M.W."/>
            <person name="Holland P.W.H."/>
            <person name="King N."/>
            <person name="Lang F.B.F."/>
            <person name="Roger A.J."/>
            <person name="Ruiz-Trillo I."/>
            <person name="Young S.K."/>
            <person name="Zeng Q."/>
            <person name="Gargeya S."/>
            <person name="Alvarado L."/>
            <person name="Berlin A."/>
            <person name="Chapman S.B."/>
            <person name="Chen Z."/>
            <person name="Freedman E."/>
            <person name="Gellesch M."/>
            <person name="Goldberg J."/>
            <person name="Griggs A."/>
            <person name="Gujja S."/>
            <person name="Heilman E."/>
            <person name="Heiman D."/>
            <person name="Howarth C."/>
            <person name="Mehta T."/>
            <person name="Neiman D."/>
            <person name="Pearson M."/>
            <person name="Roberts A."/>
            <person name="Saif S."/>
            <person name="Shea T."/>
            <person name="Shenoy N."/>
            <person name="Sisk P."/>
            <person name="Stolte C."/>
            <person name="Sykes S."/>
            <person name="White J."/>
            <person name="Yandava C."/>
            <person name="Haas B."/>
            <person name="Nusbaum C."/>
            <person name="Birren B."/>
        </authorList>
    </citation>
    <scope>NUCLEOTIDE SEQUENCE [LARGE SCALE GENOMIC DNA]</scope>
    <source>
        <strain evidence="11">ATCC 50818</strain>
    </source>
</reference>
<evidence type="ECO:0000256" key="5">
    <source>
        <dbReference type="ARBA" id="ARBA00022989"/>
    </source>
</evidence>
<evidence type="ECO:0000256" key="2">
    <source>
        <dbReference type="ARBA" id="ARBA00007104"/>
    </source>
</evidence>
<dbReference type="EMBL" id="GL832980">
    <property type="protein sequence ID" value="EGD77846.1"/>
    <property type="molecule type" value="Genomic_DNA"/>
</dbReference>
<dbReference type="SMART" id="SM01190">
    <property type="entry name" value="EMP24_GP25L"/>
    <property type="match status" value="1"/>
</dbReference>
<evidence type="ECO:0000313" key="11">
    <source>
        <dbReference type="EMBL" id="EGD77846.1"/>
    </source>
</evidence>
<dbReference type="FunCoup" id="F2UL47">
    <property type="interactions" value="1729"/>
</dbReference>
<dbReference type="GeneID" id="16070459"/>
<feature type="transmembrane region" description="Helical" evidence="8">
    <location>
        <begin position="181"/>
        <end position="203"/>
    </location>
</feature>
<dbReference type="InParanoid" id="F2UL47"/>
<dbReference type="Proteomes" id="UP000007799">
    <property type="component" value="Unassembled WGS sequence"/>
</dbReference>
<evidence type="ECO:0000259" key="10">
    <source>
        <dbReference type="PROSITE" id="PS50866"/>
    </source>
</evidence>
<dbReference type="OrthoDB" id="759142at2759"/>
<evidence type="ECO:0000256" key="3">
    <source>
        <dbReference type="ARBA" id="ARBA00022692"/>
    </source>
</evidence>
<keyword evidence="12" id="KW-1185">Reference proteome</keyword>
<keyword evidence="6 8" id="KW-0472">Membrane</keyword>
<dbReference type="InterPro" id="IPR015720">
    <property type="entry name" value="Emp24-like"/>
</dbReference>
<keyword evidence="3 7" id="KW-0812">Transmembrane</keyword>
<dbReference type="GO" id="GO:0016020">
    <property type="term" value="C:membrane"/>
    <property type="evidence" value="ECO:0007669"/>
    <property type="project" value="UniProtKB-SubCell"/>
</dbReference>
<dbReference type="eggNOG" id="KOG1691">
    <property type="taxonomic scope" value="Eukaryota"/>
</dbReference>
<dbReference type="AlphaFoldDB" id="F2UL47"/>
<evidence type="ECO:0000256" key="1">
    <source>
        <dbReference type="ARBA" id="ARBA00004479"/>
    </source>
</evidence>
<evidence type="ECO:0000313" key="12">
    <source>
        <dbReference type="Proteomes" id="UP000007799"/>
    </source>
</evidence>
<dbReference type="PANTHER" id="PTHR22811">
    <property type="entry name" value="TRANSMEMBRANE EMP24 DOMAIN-CONTAINING PROTEIN"/>
    <property type="match status" value="1"/>
</dbReference>
<evidence type="ECO:0000256" key="7">
    <source>
        <dbReference type="RuleBase" id="RU003827"/>
    </source>
</evidence>
<dbReference type="STRING" id="946362.F2UL47"/>
<evidence type="ECO:0000256" key="6">
    <source>
        <dbReference type="ARBA" id="ARBA00023136"/>
    </source>
</evidence>
<dbReference type="RefSeq" id="XP_004989910.1">
    <property type="nucleotide sequence ID" value="XM_004989853.1"/>
</dbReference>
<name>F2UL47_SALR5</name>